<gene>
    <name evidence="2" type="ORF">UC35_02760</name>
</gene>
<dbReference type="PIRSF" id="PIRSF031982">
    <property type="entry name" value="UCP031982_abhydr"/>
    <property type="match status" value="1"/>
</dbReference>
<sequence>MLRHCLTTLLALAATWAQANVGLTQLKPVGADGPVTVFYPTAAPEQSVKRGPFELKLAPDAPPARGNGRLVVISHGSGGNAWVHSDLARALVNAGFVVALPRHQGDNAQDPSTPGPESWKIRPAEVSRAIDAVAADPRFAAIVSFEQVGMYGMSAGGHTALTLAGGRWSPGQFRRHCEADIANDFASCVGLATRLRGDFLDDLKKGLALNVIRHRFDDDTWYVHTDPRIRVIVAGVPFAADFDAASLATPQVPLGLVTAGRDKWLVPRFHSDAILAACAPRCELVAHLPAAGHGALLSPPPPPHVLGEIAQDLLGDPPGFDRSVLPEVDARIVAFMRRHLLP</sequence>
<dbReference type="SUPFAM" id="SSF53474">
    <property type="entry name" value="alpha/beta-Hydrolases"/>
    <property type="match status" value="1"/>
</dbReference>
<keyword evidence="3" id="KW-1185">Reference proteome</keyword>
<evidence type="ECO:0000313" key="3">
    <source>
        <dbReference type="Proteomes" id="UP000070433"/>
    </source>
</evidence>
<protein>
    <submittedName>
        <fullName evidence="2">Dienelactone hydrolase</fullName>
    </submittedName>
</protein>
<dbReference type="AlphaFoldDB" id="A0A127JPR8"/>
<name>A0A127JPR8_9BURK</name>
<reference evidence="2 3" key="1">
    <citation type="journal article" date="2014" name="Int. J. Syst. Evol. Microbiol.">
        <title>Ramlibacter solisilvae sp. nov., isolated from forest soil, and emended description of the genus Ramlibacter.</title>
        <authorList>
            <person name="Lee H.J."/>
            <person name="Lee S.H."/>
            <person name="Lee S.S."/>
            <person name="Lee J.S."/>
            <person name="Kim Y."/>
            <person name="Kim S.C."/>
            <person name="Jeon C.O."/>
        </authorList>
    </citation>
    <scope>NUCLEOTIDE SEQUENCE [LARGE SCALE GENOMIC DNA]</scope>
    <source>
        <strain evidence="2 3">5-10</strain>
    </source>
</reference>
<dbReference type="EMBL" id="CP010951">
    <property type="protein sequence ID" value="AMO21991.1"/>
    <property type="molecule type" value="Genomic_DNA"/>
</dbReference>
<dbReference type="OrthoDB" id="192696at2"/>
<keyword evidence="2" id="KW-0378">Hydrolase</keyword>
<organism evidence="2 3">
    <name type="scientific">Ramlibacter tataouinensis</name>
    <dbReference type="NCBI Taxonomy" id="94132"/>
    <lineage>
        <taxon>Bacteria</taxon>
        <taxon>Pseudomonadati</taxon>
        <taxon>Pseudomonadota</taxon>
        <taxon>Betaproteobacteria</taxon>
        <taxon>Burkholderiales</taxon>
        <taxon>Comamonadaceae</taxon>
        <taxon>Ramlibacter</taxon>
    </lineage>
</organism>
<evidence type="ECO:0000313" key="2">
    <source>
        <dbReference type="EMBL" id="AMO21991.1"/>
    </source>
</evidence>
<evidence type="ECO:0000256" key="1">
    <source>
        <dbReference type="SAM" id="SignalP"/>
    </source>
</evidence>
<dbReference type="InterPro" id="IPR016986">
    <property type="entry name" value="UCP031982_abhydr"/>
</dbReference>
<accession>A0A127JPR8</accession>
<feature type="signal peptide" evidence="1">
    <location>
        <begin position="1"/>
        <end position="19"/>
    </location>
</feature>
<dbReference type="InterPro" id="IPR029058">
    <property type="entry name" value="AB_hydrolase_fold"/>
</dbReference>
<feature type="chain" id="PRO_5007449414" evidence="1">
    <location>
        <begin position="20"/>
        <end position="342"/>
    </location>
</feature>
<dbReference type="GO" id="GO:0016787">
    <property type="term" value="F:hydrolase activity"/>
    <property type="evidence" value="ECO:0007669"/>
    <property type="project" value="UniProtKB-KW"/>
</dbReference>
<dbReference type="Gene3D" id="3.40.50.1820">
    <property type="entry name" value="alpha/beta hydrolase"/>
    <property type="match status" value="1"/>
</dbReference>
<keyword evidence="1" id="KW-0732">Signal</keyword>
<dbReference type="Proteomes" id="UP000070433">
    <property type="component" value="Chromosome"/>
</dbReference>
<proteinExistence type="predicted"/>
<dbReference type="PATRIC" id="fig|94132.3.peg.553"/>